<evidence type="ECO:0000313" key="8">
    <source>
        <dbReference type="EMBL" id="KKS05175.1"/>
    </source>
</evidence>
<evidence type="ECO:0000256" key="1">
    <source>
        <dbReference type="ARBA" id="ARBA00005791"/>
    </source>
</evidence>
<keyword evidence="5" id="KW-0676">Redox-active center</keyword>
<name>A0A0G0VWK0_9BACT</name>
<reference evidence="8 9" key="1">
    <citation type="journal article" date="2015" name="Nature">
        <title>rRNA introns, odd ribosomes, and small enigmatic genomes across a large radiation of phyla.</title>
        <authorList>
            <person name="Brown C.T."/>
            <person name="Hug L.A."/>
            <person name="Thomas B.C."/>
            <person name="Sharon I."/>
            <person name="Castelle C.J."/>
            <person name="Singh A."/>
            <person name="Wilkins M.J."/>
            <person name="Williams K.H."/>
            <person name="Banfield J.F."/>
        </authorList>
    </citation>
    <scope>NUCLEOTIDE SEQUENCE [LARGE SCALE GENOMIC DNA]</scope>
</reference>
<dbReference type="Pfam" id="PF13462">
    <property type="entry name" value="Thioredoxin_4"/>
    <property type="match status" value="1"/>
</dbReference>
<gene>
    <name evidence="8" type="ORF">UU58_C0001G0035</name>
</gene>
<dbReference type="GO" id="GO:0016491">
    <property type="term" value="F:oxidoreductase activity"/>
    <property type="evidence" value="ECO:0007669"/>
    <property type="project" value="UniProtKB-KW"/>
</dbReference>
<keyword evidence="6" id="KW-1133">Transmembrane helix</keyword>
<keyword evidence="6" id="KW-0472">Membrane</keyword>
<dbReference type="EMBL" id="LCBE01000001">
    <property type="protein sequence ID" value="KKS05175.1"/>
    <property type="molecule type" value="Genomic_DNA"/>
</dbReference>
<organism evidence="8 9">
    <name type="scientific">Candidatus Nomurabacteria bacterium GW2011_GWA2_41_25</name>
    <dbReference type="NCBI Taxonomy" id="1618736"/>
    <lineage>
        <taxon>Bacteria</taxon>
        <taxon>Candidatus Nomuraibacteriota</taxon>
    </lineage>
</organism>
<dbReference type="PROSITE" id="PS51352">
    <property type="entry name" value="THIOREDOXIN_2"/>
    <property type="match status" value="1"/>
</dbReference>
<dbReference type="InterPro" id="IPR012336">
    <property type="entry name" value="Thioredoxin-like_fold"/>
</dbReference>
<evidence type="ECO:0000256" key="5">
    <source>
        <dbReference type="ARBA" id="ARBA00023284"/>
    </source>
</evidence>
<dbReference type="PANTHER" id="PTHR13887">
    <property type="entry name" value="GLUTATHIONE S-TRANSFERASE KAPPA"/>
    <property type="match status" value="1"/>
</dbReference>
<keyword evidence="4" id="KW-1015">Disulfide bond</keyword>
<keyword evidence="6" id="KW-0812">Transmembrane</keyword>
<dbReference type="SUPFAM" id="SSF52833">
    <property type="entry name" value="Thioredoxin-like"/>
    <property type="match status" value="1"/>
</dbReference>
<keyword evidence="2" id="KW-0732">Signal</keyword>
<dbReference type="PANTHER" id="PTHR13887:SF14">
    <property type="entry name" value="DISULFIDE BOND FORMATION PROTEIN D"/>
    <property type="match status" value="1"/>
</dbReference>
<protein>
    <submittedName>
        <fullName evidence="8">Periplasmic thiol:disulfide interchange protein DsbA</fullName>
    </submittedName>
</protein>
<dbReference type="Gene3D" id="3.40.30.10">
    <property type="entry name" value="Glutaredoxin"/>
    <property type="match status" value="1"/>
</dbReference>
<comment type="similarity">
    <text evidence="1">Belongs to the thioredoxin family. DsbA subfamily.</text>
</comment>
<feature type="domain" description="Thioredoxin" evidence="7">
    <location>
        <begin position="35"/>
        <end position="237"/>
    </location>
</feature>
<proteinExistence type="inferred from homology"/>
<keyword evidence="3" id="KW-0560">Oxidoreductase</keyword>
<evidence type="ECO:0000313" key="9">
    <source>
        <dbReference type="Proteomes" id="UP000034236"/>
    </source>
</evidence>
<evidence type="ECO:0000259" key="7">
    <source>
        <dbReference type="PROSITE" id="PS51352"/>
    </source>
</evidence>
<evidence type="ECO:0000256" key="2">
    <source>
        <dbReference type="ARBA" id="ARBA00022729"/>
    </source>
</evidence>
<evidence type="ECO:0000256" key="6">
    <source>
        <dbReference type="SAM" id="Phobius"/>
    </source>
</evidence>
<accession>A0A0G0VWK0</accession>
<dbReference type="InterPro" id="IPR036249">
    <property type="entry name" value="Thioredoxin-like_sf"/>
</dbReference>
<feature type="transmembrane region" description="Helical" evidence="6">
    <location>
        <begin position="19"/>
        <end position="36"/>
    </location>
</feature>
<sequence>MRDTILQNRNMQNNDQKPIAGAILIVGVLIAGAILLKDSKAPIVNAPAANNEKNPTTGRPVSSADHIIGSLNARLVIVEYSDLECPFCKVFHDTMHKVVDNSNGKVAWVFRHYPIPQLHSKAFREAEATECAWEQGENDAFWKYTDRLFEITPSNNGLDAALLPEIAEYAGLNVASFNDCLVSGKFTNKVQADIDDGIKAGVNGTPSSFILQKGSRVDTIPGAQPYESVMQRLSEIK</sequence>
<dbReference type="InterPro" id="IPR013766">
    <property type="entry name" value="Thioredoxin_domain"/>
</dbReference>
<dbReference type="AlphaFoldDB" id="A0A0G0VWK0"/>
<comment type="caution">
    <text evidence="8">The sequence shown here is derived from an EMBL/GenBank/DDBJ whole genome shotgun (WGS) entry which is preliminary data.</text>
</comment>
<dbReference type="Proteomes" id="UP000034236">
    <property type="component" value="Unassembled WGS sequence"/>
</dbReference>
<evidence type="ECO:0000256" key="4">
    <source>
        <dbReference type="ARBA" id="ARBA00023157"/>
    </source>
</evidence>
<evidence type="ECO:0000256" key="3">
    <source>
        <dbReference type="ARBA" id="ARBA00023002"/>
    </source>
</evidence>